<dbReference type="PROSITE" id="PS50109">
    <property type="entry name" value="HIS_KIN"/>
    <property type="match status" value="1"/>
</dbReference>
<evidence type="ECO:0000313" key="9">
    <source>
        <dbReference type="EMBL" id="BAQ68898.1"/>
    </source>
</evidence>
<feature type="domain" description="Histidine kinase" evidence="8">
    <location>
        <begin position="682"/>
        <end position="899"/>
    </location>
</feature>
<reference evidence="9 10" key="1">
    <citation type="submission" date="2015-02" db="EMBL/GenBank/DDBJ databases">
        <title>Genome sequene of Rhodovulum sulfidophilum DSM 2351.</title>
        <authorList>
            <person name="Nagao N."/>
        </authorList>
    </citation>
    <scope>NUCLEOTIDE SEQUENCE [LARGE SCALE GENOMIC DNA]</scope>
    <source>
        <strain evidence="9 10">DSM 2351</strain>
    </source>
</reference>
<keyword evidence="4" id="KW-0808">Transferase</keyword>
<dbReference type="SMART" id="SM00388">
    <property type="entry name" value="HisKA"/>
    <property type="match status" value="1"/>
</dbReference>
<dbReference type="EC" id="2.7.13.3" evidence="2"/>
<dbReference type="SMART" id="SM00062">
    <property type="entry name" value="PBPb"/>
    <property type="match status" value="2"/>
</dbReference>
<dbReference type="KEGG" id="rsu:NHU_01743"/>
<evidence type="ECO:0000259" key="8">
    <source>
        <dbReference type="PROSITE" id="PS50109"/>
    </source>
</evidence>
<dbReference type="Pfam" id="PF00497">
    <property type="entry name" value="SBP_bac_3"/>
    <property type="match status" value="2"/>
</dbReference>
<accession>A0A0D6B150</accession>
<evidence type="ECO:0000256" key="6">
    <source>
        <dbReference type="SAM" id="Coils"/>
    </source>
</evidence>
<sequence>MRSTGIVSENGYRLRRLVRAGLAGLLAALVLMLGQPPPQARAQPSGSSPPAIVTGWLDNPPFWKMTPTGELVGFTPRLIAEIRNLTGLRIEPRRYDDMQSLIAAQITGESQLMFATARLPALEANHVFTEPIARAHVHLFVLTENANRPDYVTPAGKRIGTIRQYAGSDTSGLLENNRTVLFDEPATMLLKLLSGEIDAALMAEDWVMGMVRSVRLDHRIAAVGPPILEFNRVIAIHNSRAELLEPLNRAIATLRASGTLEDLRRRWLLEAAPPQPDILTVGVVNLPPFSEAREDGTITGFSVEVMRDLGEILGIELRFQTVSPEDWARGPQSPIDILPLIGITPERELRMDFALPIQAIDLGVFVRSGRQDKFDGLSGLRVGTWRAGVANTVAKRNASDIRHFDDYRDLLTALFEDRIDAIVAERGMLSRIATEMKRGDDIAEAPFPRQRIFLAPALRPGLPTVREALNLVIPGYLASQRYQDLRAAWLGTAPFWTNRRILFTLGGFGLLMVMAIGYIPVQHQRIRQERLRFTADMVERIPLGLLMVAANGRIEFVNSAAKAISPSGPDLIREGADYRQAVRALIKADARHWGTNSPAALAADLSGPSRRDGHSHEFQTADGEIFRWSSFALPGNTILVMVLNVTRERRHLAEIEDLNTELRAQIAIVQRTNAELRDFAYATSHDLKSPINTLMLIADALAEASADRLPDEDRALIEDMHEILDRMARMIRDVLDYTRAVGVGGEHTSDTIELSGVVGDVMKDLAADIVASGARLHVGDLPRLTGNPRQLHQLIQNLICNAIKFRRPGTTPEIDIETVAAPQGMVAFAVSDRGIGIEPKFHDRIFHLFTHLNDTELYPGSGLGLAICQRVALNHGGRIVVQSTPGAGSRFTVFLKEKQGDKHIDDGRRLSVRTQDGQAPHSQDRPRGNDAGIRNGGGGH</sequence>
<dbReference type="SUPFAM" id="SSF53850">
    <property type="entry name" value="Periplasmic binding protein-like II"/>
    <property type="match status" value="2"/>
</dbReference>
<dbReference type="Proteomes" id="UP000064912">
    <property type="component" value="Chromosome"/>
</dbReference>
<evidence type="ECO:0000256" key="4">
    <source>
        <dbReference type="ARBA" id="ARBA00022679"/>
    </source>
</evidence>
<organism evidence="9 10">
    <name type="scientific">Rhodovulum sulfidophilum</name>
    <name type="common">Rhodobacter sulfidophilus</name>
    <dbReference type="NCBI Taxonomy" id="35806"/>
    <lineage>
        <taxon>Bacteria</taxon>
        <taxon>Pseudomonadati</taxon>
        <taxon>Pseudomonadota</taxon>
        <taxon>Alphaproteobacteria</taxon>
        <taxon>Rhodobacterales</taxon>
        <taxon>Paracoccaceae</taxon>
        <taxon>Rhodovulum</taxon>
    </lineage>
</organism>
<gene>
    <name evidence="9" type="ORF">NHU_01743</name>
</gene>
<dbReference type="SUPFAM" id="SSF47384">
    <property type="entry name" value="Homodimeric domain of signal transducing histidine kinase"/>
    <property type="match status" value="1"/>
</dbReference>
<dbReference type="Gene3D" id="1.10.287.130">
    <property type="match status" value="1"/>
</dbReference>
<dbReference type="GO" id="GO:0030295">
    <property type="term" value="F:protein kinase activator activity"/>
    <property type="evidence" value="ECO:0007669"/>
    <property type="project" value="TreeGrafter"/>
</dbReference>
<name>A0A0D6B150_RHOSU</name>
<evidence type="ECO:0000256" key="1">
    <source>
        <dbReference type="ARBA" id="ARBA00000085"/>
    </source>
</evidence>
<evidence type="ECO:0000256" key="5">
    <source>
        <dbReference type="ARBA" id="ARBA00022777"/>
    </source>
</evidence>
<dbReference type="Pfam" id="PF00512">
    <property type="entry name" value="HisKA"/>
    <property type="match status" value="1"/>
</dbReference>
<dbReference type="PRINTS" id="PR00344">
    <property type="entry name" value="BCTRLSENSOR"/>
</dbReference>
<keyword evidence="6" id="KW-0175">Coiled coil</keyword>
<protein>
    <recommendedName>
        <fullName evidence="2">histidine kinase</fullName>
        <ecNumber evidence="2">2.7.13.3</ecNumber>
    </recommendedName>
</protein>
<dbReference type="PANTHER" id="PTHR42878">
    <property type="entry name" value="TWO-COMPONENT HISTIDINE KINASE"/>
    <property type="match status" value="1"/>
</dbReference>
<dbReference type="InterPro" id="IPR003594">
    <property type="entry name" value="HATPase_dom"/>
</dbReference>
<feature type="region of interest" description="Disordered" evidence="7">
    <location>
        <begin position="905"/>
        <end position="940"/>
    </location>
</feature>
<dbReference type="eggNOG" id="COG4251">
    <property type="taxonomic scope" value="Bacteria"/>
</dbReference>
<dbReference type="GO" id="GO:0000156">
    <property type="term" value="F:phosphorelay response regulator activity"/>
    <property type="evidence" value="ECO:0007669"/>
    <property type="project" value="TreeGrafter"/>
</dbReference>
<dbReference type="InterPro" id="IPR036890">
    <property type="entry name" value="HATPase_C_sf"/>
</dbReference>
<dbReference type="SMART" id="SM00387">
    <property type="entry name" value="HATPase_c"/>
    <property type="match status" value="1"/>
</dbReference>
<dbReference type="GO" id="GO:0000155">
    <property type="term" value="F:phosphorelay sensor kinase activity"/>
    <property type="evidence" value="ECO:0007669"/>
    <property type="project" value="InterPro"/>
</dbReference>
<evidence type="ECO:0000256" key="3">
    <source>
        <dbReference type="ARBA" id="ARBA00022553"/>
    </source>
</evidence>
<dbReference type="Gene3D" id="3.30.565.10">
    <property type="entry name" value="Histidine kinase-like ATPase, C-terminal domain"/>
    <property type="match status" value="1"/>
</dbReference>
<dbReference type="CDD" id="cd00082">
    <property type="entry name" value="HisKA"/>
    <property type="match status" value="1"/>
</dbReference>
<dbReference type="InterPro" id="IPR001638">
    <property type="entry name" value="Solute-binding_3/MltF_N"/>
</dbReference>
<dbReference type="InterPro" id="IPR036097">
    <property type="entry name" value="HisK_dim/P_sf"/>
</dbReference>
<proteinExistence type="predicted"/>
<feature type="coiled-coil region" evidence="6">
    <location>
        <begin position="645"/>
        <end position="675"/>
    </location>
</feature>
<dbReference type="eggNOG" id="COG0834">
    <property type="taxonomic scope" value="Bacteria"/>
</dbReference>
<dbReference type="InterPro" id="IPR050351">
    <property type="entry name" value="BphY/WalK/GraS-like"/>
</dbReference>
<evidence type="ECO:0000256" key="7">
    <source>
        <dbReference type="SAM" id="MobiDB-lite"/>
    </source>
</evidence>
<dbReference type="Gene3D" id="3.40.190.10">
    <property type="entry name" value="Periplasmic binding protein-like II"/>
    <property type="match status" value="4"/>
</dbReference>
<dbReference type="PANTHER" id="PTHR42878:SF15">
    <property type="entry name" value="BACTERIOPHYTOCHROME"/>
    <property type="match status" value="1"/>
</dbReference>
<comment type="catalytic activity">
    <reaction evidence="1">
        <text>ATP + protein L-histidine = ADP + protein N-phospho-L-histidine.</text>
        <dbReference type="EC" id="2.7.13.3"/>
    </reaction>
</comment>
<dbReference type="EMBL" id="AP014800">
    <property type="protein sequence ID" value="BAQ68898.1"/>
    <property type="molecule type" value="Genomic_DNA"/>
</dbReference>
<dbReference type="SUPFAM" id="SSF55874">
    <property type="entry name" value="ATPase domain of HSP90 chaperone/DNA topoisomerase II/histidine kinase"/>
    <property type="match status" value="1"/>
</dbReference>
<dbReference type="InterPro" id="IPR005467">
    <property type="entry name" value="His_kinase_dom"/>
</dbReference>
<feature type="compositionally biased region" description="Polar residues" evidence="7">
    <location>
        <begin position="912"/>
        <end position="921"/>
    </location>
</feature>
<dbReference type="GO" id="GO:0007234">
    <property type="term" value="P:osmosensory signaling via phosphorelay pathway"/>
    <property type="evidence" value="ECO:0007669"/>
    <property type="project" value="TreeGrafter"/>
</dbReference>
<keyword evidence="5 9" id="KW-0418">Kinase</keyword>
<keyword evidence="3" id="KW-0597">Phosphoprotein</keyword>
<dbReference type="InterPro" id="IPR003661">
    <property type="entry name" value="HisK_dim/P_dom"/>
</dbReference>
<dbReference type="InterPro" id="IPR004358">
    <property type="entry name" value="Sig_transdc_His_kin-like_C"/>
</dbReference>
<dbReference type="PATRIC" id="fig|35806.4.peg.1796"/>
<dbReference type="AlphaFoldDB" id="A0A0D6B150"/>
<evidence type="ECO:0000313" key="10">
    <source>
        <dbReference type="Proteomes" id="UP000064912"/>
    </source>
</evidence>
<dbReference type="Pfam" id="PF02518">
    <property type="entry name" value="HATPase_c"/>
    <property type="match status" value="1"/>
</dbReference>
<evidence type="ECO:0000256" key="2">
    <source>
        <dbReference type="ARBA" id="ARBA00012438"/>
    </source>
</evidence>